<dbReference type="PANTHER" id="PTHR47784">
    <property type="entry name" value="STEROL UPTAKE CONTROL PROTEIN 2"/>
    <property type="match status" value="1"/>
</dbReference>
<dbReference type="EMBL" id="OUUZ01000009">
    <property type="protein sequence ID" value="SPQ22481.1"/>
    <property type="molecule type" value="Genomic_DNA"/>
</dbReference>
<feature type="region of interest" description="Disordered" evidence="2">
    <location>
        <begin position="307"/>
        <end position="351"/>
    </location>
</feature>
<gene>
    <name evidence="3" type="ORF">TT172_LOCUS4900</name>
</gene>
<evidence type="ECO:0000256" key="2">
    <source>
        <dbReference type="SAM" id="MobiDB-lite"/>
    </source>
</evidence>
<dbReference type="PANTHER" id="PTHR47784:SF5">
    <property type="entry name" value="STEROL UPTAKE CONTROL PROTEIN 2"/>
    <property type="match status" value="1"/>
</dbReference>
<dbReference type="Proteomes" id="UP000289323">
    <property type="component" value="Unassembled WGS sequence"/>
</dbReference>
<keyword evidence="1" id="KW-0539">Nucleus</keyword>
<proteinExistence type="predicted"/>
<protein>
    <submittedName>
        <fullName evidence="3">287d28f8-1353-43f2-b521-ed389897aedd</fullName>
    </submittedName>
</protein>
<dbReference type="AlphaFoldDB" id="A0A3S4F256"/>
<feature type="compositionally biased region" description="Polar residues" evidence="2">
    <location>
        <begin position="332"/>
        <end position="351"/>
    </location>
</feature>
<evidence type="ECO:0000313" key="4">
    <source>
        <dbReference type="Proteomes" id="UP000289323"/>
    </source>
</evidence>
<feature type="region of interest" description="Disordered" evidence="2">
    <location>
        <begin position="60"/>
        <end position="79"/>
    </location>
</feature>
<sequence>MDSLQATTFANTFLVTRNGGGPVLRVVGPEETRKKRPHRCDEGDPCRNCVKRKETCVRARQLSSSQDGSASPPPELPWRTLSEPECGPINLLHMELLHHFEQHTVHTLPFEPVWPRMLQLAFQSRQHTYLVNALLSVSAAHLDYLVPSNPRYHRAKYVLLDKALHDYRAALSAPITADNCDALLGTANLIQFLMWSDLSFMDGQKTPPAAAAAEAVAENRHRQQHPLDLSGDRLYWLSTGVRQIFFMAWPLFQDRRSVFAHVAVLQPCMALEDAVDALGLNWQRYVRGFMALYENPRYRGGRSAFCSAGTSGTQSPPSSASSSSSSSSSSSRDGSLTTPITGSSASTPRGAGSNTSIAAAYLEGLLPSLPASAAPPYKVMTLWQSYKEGEAYVRSAGAHDEALTRAAYRRLAARLAVAMAFVSEGPGGGCAASGMSAGGVPGGGCRRLEVRRSDLVRYVTTIPMMCFGPLLALISGGDSRMLVLLFHVYRIVAALLPGETYWWCRRRVEVMQEAIGRELRSRGLEVCLRRQSEV</sequence>
<dbReference type="GO" id="GO:0001228">
    <property type="term" value="F:DNA-binding transcription activator activity, RNA polymerase II-specific"/>
    <property type="evidence" value="ECO:0007669"/>
    <property type="project" value="TreeGrafter"/>
</dbReference>
<accession>A0A3S4F256</accession>
<feature type="compositionally biased region" description="Low complexity" evidence="2">
    <location>
        <begin position="307"/>
        <end position="331"/>
    </location>
</feature>
<dbReference type="InterPro" id="IPR001138">
    <property type="entry name" value="Zn2Cys6_DnaBD"/>
</dbReference>
<dbReference type="GO" id="GO:0008270">
    <property type="term" value="F:zinc ion binding"/>
    <property type="evidence" value="ECO:0007669"/>
    <property type="project" value="InterPro"/>
</dbReference>
<organism evidence="3 4">
    <name type="scientific">Thermothielavioides terrestris</name>
    <dbReference type="NCBI Taxonomy" id="2587410"/>
    <lineage>
        <taxon>Eukaryota</taxon>
        <taxon>Fungi</taxon>
        <taxon>Dikarya</taxon>
        <taxon>Ascomycota</taxon>
        <taxon>Pezizomycotina</taxon>
        <taxon>Sordariomycetes</taxon>
        <taxon>Sordariomycetidae</taxon>
        <taxon>Sordariales</taxon>
        <taxon>Chaetomiaceae</taxon>
        <taxon>Thermothielavioides</taxon>
    </lineage>
</organism>
<reference evidence="3 4" key="1">
    <citation type="submission" date="2018-04" db="EMBL/GenBank/DDBJ databases">
        <authorList>
            <person name="Huttner S."/>
            <person name="Dainat J."/>
        </authorList>
    </citation>
    <scope>NUCLEOTIDE SEQUENCE [LARGE SCALE GENOMIC DNA]</scope>
</reference>
<name>A0A3S4F256_9PEZI</name>
<dbReference type="CDD" id="cd00067">
    <property type="entry name" value="GAL4"/>
    <property type="match status" value="1"/>
</dbReference>
<dbReference type="InterPro" id="IPR053157">
    <property type="entry name" value="Sterol_Uptake_Regulator"/>
</dbReference>
<evidence type="ECO:0000256" key="1">
    <source>
        <dbReference type="ARBA" id="ARBA00023242"/>
    </source>
</evidence>
<evidence type="ECO:0000313" key="3">
    <source>
        <dbReference type="EMBL" id="SPQ22481.1"/>
    </source>
</evidence>